<dbReference type="RefSeq" id="WP_189487748.1">
    <property type="nucleotide sequence ID" value="NZ_BMZB01000004.1"/>
</dbReference>
<dbReference type="InterPro" id="IPR007607">
    <property type="entry name" value="BacA/B"/>
</dbReference>
<accession>A0A918UWY6</accession>
<dbReference type="Proteomes" id="UP000662572">
    <property type="component" value="Unassembled WGS sequence"/>
</dbReference>
<organism evidence="3 4">
    <name type="scientific">Asticcacaulis endophyticus</name>
    <dbReference type="NCBI Taxonomy" id="1395890"/>
    <lineage>
        <taxon>Bacteria</taxon>
        <taxon>Pseudomonadati</taxon>
        <taxon>Pseudomonadota</taxon>
        <taxon>Alphaproteobacteria</taxon>
        <taxon>Caulobacterales</taxon>
        <taxon>Caulobacteraceae</taxon>
        <taxon>Asticcacaulis</taxon>
    </lineage>
</organism>
<reference evidence="3" key="1">
    <citation type="journal article" date="2014" name="Int. J. Syst. Evol. Microbiol.">
        <title>Complete genome sequence of Corynebacterium casei LMG S-19264T (=DSM 44701T), isolated from a smear-ripened cheese.</title>
        <authorList>
            <consortium name="US DOE Joint Genome Institute (JGI-PGF)"/>
            <person name="Walter F."/>
            <person name="Albersmeier A."/>
            <person name="Kalinowski J."/>
            <person name="Ruckert C."/>
        </authorList>
    </citation>
    <scope>NUCLEOTIDE SEQUENCE</scope>
    <source>
        <strain evidence="3">KCTC 32296</strain>
    </source>
</reference>
<protein>
    <submittedName>
        <fullName evidence="3">Cell shape determination protein CcmA</fullName>
    </submittedName>
</protein>
<comment type="similarity">
    <text evidence="1">Belongs to the bactofilin family.</text>
</comment>
<dbReference type="PANTHER" id="PTHR35024">
    <property type="entry name" value="HYPOTHETICAL CYTOSOLIC PROTEIN"/>
    <property type="match status" value="1"/>
</dbReference>
<dbReference type="PANTHER" id="PTHR35024:SF4">
    <property type="entry name" value="POLYMER-FORMING CYTOSKELETAL PROTEIN"/>
    <property type="match status" value="1"/>
</dbReference>
<gene>
    <name evidence="3" type="primary">bacA</name>
    <name evidence="3" type="ORF">GCM10011273_28670</name>
</gene>
<feature type="region of interest" description="Disordered" evidence="2">
    <location>
        <begin position="1"/>
        <end position="38"/>
    </location>
</feature>
<name>A0A918UWY6_9CAUL</name>
<dbReference type="Pfam" id="PF04519">
    <property type="entry name" value="Bactofilin"/>
    <property type="match status" value="1"/>
</dbReference>
<feature type="compositionally biased region" description="Polar residues" evidence="2">
    <location>
        <begin position="24"/>
        <end position="34"/>
    </location>
</feature>
<keyword evidence="4" id="KW-1185">Reference proteome</keyword>
<dbReference type="EMBL" id="BMZB01000004">
    <property type="protein sequence ID" value="GGZ40264.1"/>
    <property type="molecule type" value="Genomic_DNA"/>
</dbReference>
<evidence type="ECO:0000256" key="2">
    <source>
        <dbReference type="SAM" id="MobiDB-lite"/>
    </source>
</evidence>
<proteinExistence type="inferred from homology"/>
<evidence type="ECO:0000313" key="4">
    <source>
        <dbReference type="Proteomes" id="UP000662572"/>
    </source>
</evidence>
<sequence>MFNKTKPTRAQQSEAAVAPPLDLNSVNMNSSKSTPMMAPAPKVGSVLSSTLTIDGNITGSGDLHLEGTVRGDVKAGHLVVGEAGNVEGSIEAETIEIRGRVVGGISGKQVRLSATAYVEGDITHEQLSIDVGAYFVGRCLQSRARPETVHAAPAPVQPAAAQYATTPDYGAPSLSSYDMNALSDLKRSY</sequence>
<reference evidence="3" key="2">
    <citation type="submission" date="2020-09" db="EMBL/GenBank/DDBJ databases">
        <authorList>
            <person name="Sun Q."/>
            <person name="Kim S."/>
        </authorList>
    </citation>
    <scope>NUCLEOTIDE SEQUENCE</scope>
    <source>
        <strain evidence="3">KCTC 32296</strain>
    </source>
</reference>
<comment type="caution">
    <text evidence="3">The sequence shown here is derived from an EMBL/GenBank/DDBJ whole genome shotgun (WGS) entry which is preliminary data.</text>
</comment>
<evidence type="ECO:0000313" key="3">
    <source>
        <dbReference type="EMBL" id="GGZ40264.1"/>
    </source>
</evidence>
<evidence type="ECO:0000256" key="1">
    <source>
        <dbReference type="ARBA" id="ARBA00044755"/>
    </source>
</evidence>
<dbReference type="AlphaFoldDB" id="A0A918UWY6"/>